<dbReference type="GO" id="GO:0000993">
    <property type="term" value="F:RNA polymerase II complex binding"/>
    <property type="evidence" value="ECO:0007669"/>
    <property type="project" value="TreeGrafter"/>
</dbReference>
<dbReference type="FunCoup" id="A0A316YT68">
    <property type="interactions" value="272"/>
</dbReference>
<evidence type="ECO:0000313" key="11">
    <source>
        <dbReference type="Proteomes" id="UP000245768"/>
    </source>
</evidence>
<dbReference type="GO" id="GO:0000775">
    <property type="term" value="C:chromosome, centromeric region"/>
    <property type="evidence" value="ECO:0007669"/>
    <property type="project" value="UniProtKB-SubCell"/>
</dbReference>
<dbReference type="Proteomes" id="UP000245768">
    <property type="component" value="Unassembled WGS sequence"/>
</dbReference>
<evidence type="ECO:0000256" key="5">
    <source>
        <dbReference type="ARBA" id="ARBA00023163"/>
    </source>
</evidence>
<evidence type="ECO:0000256" key="2">
    <source>
        <dbReference type="ARBA" id="ARBA00004584"/>
    </source>
</evidence>
<dbReference type="CDD" id="cd07973">
    <property type="entry name" value="Spt4"/>
    <property type="match status" value="1"/>
</dbReference>
<dbReference type="RefSeq" id="XP_025379687.1">
    <property type="nucleotide sequence ID" value="XM_025521418.1"/>
</dbReference>
<dbReference type="GO" id="GO:0032044">
    <property type="term" value="C:DSIF complex"/>
    <property type="evidence" value="ECO:0007669"/>
    <property type="project" value="TreeGrafter"/>
</dbReference>
<name>A0A316YT68_9BASI</name>
<keyword evidence="7" id="KW-0137">Centromere</keyword>
<organism evidence="10 11">
    <name type="scientific">Acaromyces ingoldii</name>
    <dbReference type="NCBI Taxonomy" id="215250"/>
    <lineage>
        <taxon>Eukaryota</taxon>
        <taxon>Fungi</taxon>
        <taxon>Dikarya</taxon>
        <taxon>Basidiomycota</taxon>
        <taxon>Ustilaginomycotina</taxon>
        <taxon>Exobasidiomycetes</taxon>
        <taxon>Exobasidiales</taxon>
        <taxon>Cryptobasidiaceae</taxon>
        <taxon>Acaromyces</taxon>
    </lineage>
</organism>
<dbReference type="PANTHER" id="PTHR12882:SF1">
    <property type="entry name" value="TRANSCRIPTION ELONGATION FACTOR SPT4"/>
    <property type="match status" value="1"/>
</dbReference>
<dbReference type="GO" id="GO:0008270">
    <property type="term" value="F:zinc ion binding"/>
    <property type="evidence" value="ECO:0007669"/>
    <property type="project" value="InterPro"/>
</dbReference>
<dbReference type="GO" id="GO:0006355">
    <property type="term" value="P:regulation of DNA-templated transcription"/>
    <property type="evidence" value="ECO:0007669"/>
    <property type="project" value="InterPro"/>
</dbReference>
<reference evidence="10 11" key="1">
    <citation type="journal article" date="2018" name="Mol. Biol. Evol.">
        <title>Broad Genomic Sampling Reveals a Smut Pathogenic Ancestry of the Fungal Clade Ustilaginomycotina.</title>
        <authorList>
            <person name="Kijpornyongpan T."/>
            <person name="Mondo S.J."/>
            <person name="Barry K."/>
            <person name="Sandor L."/>
            <person name="Lee J."/>
            <person name="Lipzen A."/>
            <person name="Pangilinan J."/>
            <person name="LaButti K."/>
            <person name="Hainaut M."/>
            <person name="Henrissat B."/>
            <person name="Grigoriev I.V."/>
            <person name="Spatafora J.W."/>
            <person name="Aime M.C."/>
        </authorList>
    </citation>
    <scope>NUCLEOTIDE SEQUENCE [LARGE SCALE GENOMIC DNA]</scope>
    <source>
        <strain evidence="10 11">MCA 4198</strain>
    </source>
</reference>
<comment type="similarity">
    <text evidence="3 8">Belongs to the SPT4 family.</text>
</comment>
<dbReference type="EMBL" id="KZ819635">
    <property type="protein sequence ID" value="PWN92489.1"/>
    <property type="molecule type" value="Genomic_DNA"/>
</dbReference>
<dbReference type="Gene3D" id="3.30.40.210">
    <property type="match status" value="1"/>
</dbReference>
<accession>A0A316YT68</accession>
<dbReference type="PIRSF" id="PIRSF025023">
    <property type="entry name" value="Spt4"/>
    <property type="match status" value="1"/>
</dbReference>
<dbReference type="AlphaFoldDB" id="A0A316YT68"/>
<evidence type="ECO:0000256" key="3">
    <source>
        <dbReference type="ARBA" id="ARBA00010464"/>
    </source>
</evidence>
<evidence type="ECO:0000256" key="1">
    <source>
        <dbReference type="ARBA" id="ARBA00004123"/>
    </source>
</evidence>
<keyword evidence="6 8" id="KW-0539">Nucleus</keyword>
<dbReference type="OrthoDB" id="248751at2759"/>
<dbReference type="InterPro" id="IPR009287">
    <property type="entry name" value="Spt4"/>
</dbReference>
<dbReference type="InParanoid" id="A0A316YT68"/>
<dbReference type="GeneID" id="37043334"/>
<proteinExistence type="inferred from homology"/>
<dbReference type="InterPro" id="IPR029040">
    <property type="entry name" value="RPABC4/Spt4"/>
</dbReference>
<gene>
    <name evidence="10" type="ORF">FA10DRAFT_266243</name>
</gene>
<dbReference type="PANTHER" id="PTHR12882">
    <property type="entry name" value="SUPPRESSOR OF TY 4"/>
    <property type="match status" value="1"/>
</dbReference>
<dbReference type="Pfam" id="PF06093">
    <property type="entry name" value="Spt4"/>
    <property type="match status" value="1"/>
</dbReference>
<evidence type="ECO:0000313" key="10">
    <source>
        <dbReference type="EMBL" id="PWN92489.1"/>
    </source>
</evidence>
<evidence type="ECO:0000256" key="8">
    <source>
        <dbReference type="PIRNR" id="PIRNR025023"/>
    </source>
</evidence>
<dbReference type="SUPFAM" id="SSF63393">
    <property type="entry name" value="RNA polymerase subunits"/>
    <property type="match status" value="1"/>
</dbReference>
<dbReference type="SMART" id="SM01389">
    <property type="entry name" value="Spt4"/>
    <property type="match status" value="1"/>
</dbReference>
<comment type="subcellular location">
    <subcellularLocation>
        <location evidence="2">Chromosome</location>
        <location evidence="2">Centromere</location>
    </subcellularLocation>
    <subcellularLocation>
        <location evidence="1 8">Nucleus</location>
    </subcellularLocation>
</comment>
<evidence type="ECO:0000256" key="7">
    <source>
        <dbReference type="ARBA" id="ARBA00023328"/>
    </source>
</evidence>
<evidence type="ECO:0000259" key="9">
    <source>
        <dbReference type="SMART" id="SM01389"/>
    </source>
</evidence>
<dbReference type="InterPro" id="IPR038510">
    <property type="entry name" value="Spt4_sf"/>
</dbReference>
<keyword evidence="11" id="KW-1185">Reference proteome</keyword>
<evidence type="ECO:0000256" key="4">
    <source>
        <dbReference type="ARBA" id="ARBA00020182"/>
    </source>
</evidence>
<evidence type="ECO:0000256" key="6">
    <source>
        <dbReference type="ARBA" id="ARBA00023242"/>
    </source>
</evidence>
<protein>
    <recommendedName>
        <fullName evidence="4 8">Transcription elongation factor SPT4</fullName>
    </recommendedName>
</protein>
<comment type="function">
    <text evidence="8">The SPT4-SPT5 complex mediates both activation and inhibition of transcription elongation, and plays a role in pre-mRNA processing. This complex seems to be important for the stability of the RNA polymerase II elongation machinery on the chromatin template but not for the inherent ability of this machinery to translocate down the gene.</text>
</comment>
<feature type="domain" description="Spt4/RpoE2 zinc finger" evidence="9">
    <location>
        <begin position="10"/>
        <end position="87"/>
    </location>
</feature>
<sequence>MSSRSDRENLRACLSCAFVQRAREFFQRGCPNCEVILQMSNDMERVIECTTSQFDGLIGLVQPKASWVAKWQRIENRMPGLYCVKSSGNLPGYLRERMEAGVP</sequence>
<dbReference type="STRING" id="215250.A0A316YT68"/>
<keyword evidence="5 8" id="KW-0804">Transcription</keyword>
<dbReference type="InterPro" id="IPR022800">
    <property type="entry name" value="Spt4/RpoE2_Znf"/>
</dbReference>
<dbReference type="GO" id="GO:0140673">
    <property type="term" value="P:transcription elongation-coupled chromatin remodeling"/>
    <property type="evidence" value="ECO:0007669"/>
    <property type="project" value="InterPro"/>
</dbReference>